<dbReference type="RefSeq" id="WP_047883496.1">
    <property type="nucleotide sequence ID" value="NZ_CP071325.1"/>
</dbReference>
<evidence type="ECO:0000313" key="6">
    <source>
        <dbReference type="EMBL" id="KLV11537.1"/>
    </source>
</evidence>
<organism evidence="6 7">
    <name type="scientific">Photobacterium ganghwense</name>
    <dbReference type="NCBI Taxonomy" id="320778"/>
    <lineage>
        <taxon>Bacteria</taxon>
        <taxon>Pseudomonadati</taxon>
        <taxon>Pseudomonadota</taxon>
        <taxon>Gammaproteobacteria</taxon>
        <taxon>Vibrionales</taxon>
        <taxon>Vibrionaceae</taxon>
        <taxon>Photobacterium</taxon>
    </lineage>
</organism>
<dbReference type="Pfam" id="PF00989">
    <property type="entry name" value="PAS"/>
    <property type="match status" value="1"/>
</dbReference>
<feature type="transmembrane region" description="Helical" evidence="2">
    <location>
        <begin position="14"/>
        <end position="32"/>
    </location>
</feature>
<evidence type="ECO:0000259" key="4">
    <source>
        <dbReference type="PROSITE" id="PS50885"/>
    </source>
</evidence>
<dbReference type="NCBIfam" id="TIGR00229">
    <property type="entry name" value="sensory_box"/>
    <property type="match status" value="1"/>
</dbReference>
<dbReference type="SMART" id="SM00267">
    <property type="entry name" value="GGDEF"/>
    <property type="match status" value="1"/>
</dbReference>
<dbReference type="Pfam" id="PF08448">
    <property type="entry name" value="PAS_4"/>
    <property type="match status" value="1"/>
</dbReference>
<dbReference type="InterPro" id="IPR029787">
    <property type="entry name" value="Nucleotide_cyclase"/>
</dbReference>
<dbReference type="NCBIfam" id="TIGR00254">
    <property type="entry name" value="GGDEF"/>
    <property type="match status" value="1"/>
</dbReference>
<dbReference type="InterPro" id="IPR013656">
    <property type="entry name" value="PAS_4"/>
</dbReference>
<dbReference type="PROSITE" id="PS50885">
    <property type="entry name" value="HAMP"/>
    <property type="match status" value="1"/>
</dbReference>
<dbReference type="CDD" id="cd06225">
    <property type="entry name" value="HAMP"/>
    <property type="match status" value="1"/>
</dbReference>
<feature type="domain" description="GGDEF" evidence="5">
    <location>
        <begin position="527"/>
        <end position="661"/>
    </location>
</feature>
<dbReference type="GO" id="GO:0003824">
    <property type="term" value="F:catalytic activity"/>
    <property type="evidence" value="ECO:0007669"/>
    <property type="project" value="UniProtKB-ARBA"/>
</dbReference>
<dbReference type="SUPFAM" id="SSF158472">
    <property type="entry name" value="HAMP domain-like"/>
    <property type="match status" value="1"/>
</dbReference>
<proteinExistence type="predicted"/>
<dbReference type="Gene3D" id="3.30.450.20">
    <property type="entry name" value="PAS domain"/>
    <property type="match status" value="2"/>
</dbReference>
<dbReference type="SUPFAM" id="SSF55785">
    <property type="entry name" value="PYP-like sensor domain (PAS domain)"/>
    <property type="match status" value="2"/>
</dbReference>
<dbReference type="InterPro" id="IPR035965">
    <property type="entry name" value="PAS-like_dom_sf"/>
</dbReference>
<dbReference type="PROSITE" id="PS50112">
    <property type="entry name" value="PAS"/>
    <property type="match status" value="1"/>
</dbReference>
<evidence type="ECO:0000256" key="1">
    <source>
        <dbReference type="ARBA" id="ARBA00001946"/>
    </source>
</evidence>
<keyword evidence="7" id="KW-1185">Reference proteome</keyword>
<dbReference type="PROSITE" id="PS50887">
    <property type="entry name" value="GGDEF"/>
    <property type="match status" value="1"/>
</dbReference>
<evidence type="ECO:0000259" key="3">
    <source>
        <dbReference type="PROSITE" id="PS50112"/>
    </source>
</evidence>
<evidence type="ECO:0000256" key="2">
    <source>
        <dbReference type="SAM" id="Phobius"/>
    </source>
</evidence>
<dbReference type="GO" id="GO:0016020">
    <property type="term" value="C:membrane"/>
    <property type="evidence" value="ECO:0007669"/>
    <property type="project" value="InterPro"/>
</dbReference>
<evidence type="ECO:0000313" key="7">
    <source>
        <dbReference type="Proteomes" id="UP000035909"/>
    </source>
</evidence>
<dbReference type="SMART" id="SM00091">
    <property type="entry name" value="PAS"/>
    <property type="match status" value="2"/>
</dbReference>
<dbReference type="InterPro" id="IPR003660">
    <property type="entry name" value="HAMP_dom"/>
</dbReference>
<evidence type="ECO:0000259" key="5">
    <source>
        <dbReference type="PROSITE" id="PS50887"/>
    </source>
</evidence>
<dbReference type="GO" id="GO:0007165">
    <property type="term" value="P:signal transduction"/>
    <property type="evidence" value="ECO:0007669"/>
    <property type="project" value="InterPro"/>
</dbReference>
<evidence type="ECO:0008006" key="8">
    <source>
        <dbReference type="Google" id="ProtNLM"/>
    </source>
</evidence>
<feature type="domain" description="HAMP" evidence="4">
    <location>
        <begin position="186"/>
        <end position="240"/>
    </location>
</feature>
<protein>
    <recommendedName>
        <fullName evidence="8">Diguanylate cyclase</fullName>
    </recommendedName>
</protein>
<dbReference type="Pfam" id="PF17152">
    <property type="entry name" value="CHASE8"/>
    <property type="match status" value="1"/>
</dbReference>
<dbReference type="EMBL" id="LDOU01000002">
    <property type="protein sequence ID" value="KLV11537.1"/>
    <property type="molecule type" value="Genomic_DNA"/>
</dbReference>
<dbReference type="Gene3D" id="3.30.70.270">
    <property type="match status" value="1"/>
</dbReference>
<dbReference type="InterPro" id="IPR052155">
    <property type="entry name" value="Biofilm_reg_signaling"/>
</dbReference>
<dbReference type="PATRIC" id="fig|320778.3.peg.431"/>
<comment type="cofactor">
    <cofactor evidence="1">
        <name>Mg(2+)</name>
        <dbReference type="ChEBI" id="CHEBI:18420"/>
    </cofactor>
</comment>
<dbReference type="PANTHER" id="PTHR44757:SF2">
    <property type="entry name" value="BIOFILM ARCHITECTURE MAINTENANCE PROTEIN MBAA"/>
    <property type="match status" value="1"/>
</dbReference>
<accession>A0A0J1KB39</accession>
<keyword evidence="2" id="KW-1133">Transmembrane helix</keyword>
<dbReference type="InterPro" id="IPR043128">
    <property type="entry name" value="Rev_trsase/Diguanyl_cyclase"/>
</dbReference>
<dbReference type="Gene3D" id="6.10.340.10">
    <property type="match status" value="1"/>
</dbReference>
<dbReference type="InterPro" id="IPR000160">
    <property type="entry name" value="GGDEF_dom"/>
</dbReference>
<dbReference type="Pfam" id="PF00990">
    <property type="entry name" value="GGDEF"/>
    <property type="match status" value="1"/>
</dbReference>
<dbReference type="FunFam" id="3.30.70.270:FF:000001">
    <property type="entry name" value="Diguanylate cyclase domain protein"/>
    <property type="match status" value="1"/>
</dbReference>
<feature type="transmembrane region" description="Helical" evidence="2">
    <location>
        <begin position="165"/>
        <end position="182"/>
    </location>
</feature>
<dbReference type="PANTHER" id="PTHR44757">
    <property type="entry name" value="DIGUANYLATE CYCLASE DGCP"/>
    <property type="match status" value="1"/>
</dbReference>
<reference evidence="6 7" key="1">
    <citation type="submission" date="2015-05" db="EMBL/GenBank/DDBJ databases">
        <title>Photobacterium galathea sp. nov.</title>
        <authorList>
            <person name="Machado H."/>
            <person name="Gram L."/>
        </authorList>
    </citation>
    <scope>NUCLEOTIDE SEQUENCE [LARGE SCALE GENOMIC DNA]</scope>
    <source>
        <strain evidence="6 7">DSM 22954</strain>
    </source>
</reference>
<sequence length="669" mass="75418">MKKWIDSLPLNQRLGFPLMLFILLVYLGFQIISYRSYIAIERDNLVNRTQILANGIAMNLTAPVLFNDSEAAREILTTFQADPLIKAVRLELPNGTLFSQYTRDLASQAFPSGMLIRLDKHDVVFSEHTLYLQIPVLLEKENIAHMHISVSLASLHAIQWTHLKISLLLFFGLVGVSTYIISRLQRWVIKPVSQLNAGIRDVIKGEAHQPITPVRSSRDELNELTESFNTMVDTISERDAALRLALRQLREEKSIADDIIETVQHGLVVVNQRGEITKANAACQTLFQSAFTHHDWPSLIDMLAPVEREAFQRLLDDALSHPRQIDHLIVEGAQSNGEIRTYQIVSRPLHSRLQTLFAIEDITAKHSAERQQKLAAKVFDNSQDAIILIDNQGRLTMVNSTFHQLTGYDQQSVMGMHFSQLVVAEEYRQLQAIIGTALQDSGQWQGEINARGAKGEPLPLFVRITRISDTHKPGRQTVVVASDLRSMKEIQRLEYMANHDPLTNLANRVKLHRSLQALLEAPSHEEHGFAVLFLDLDNFKAVNDSHGHVIGDQVLRIVAERLRRAIRKGDLVSRLAGDEFVILLSPPLTEANVKATSQRLFERLSQVMKVGDKRITVGVSIGCYYVHPHSQESADDILRRADEAMYDAKLLGKGQMVEFNQPELDAETG</sequence>
<dbReference type="InterPro" id="IPR033417">
    <property type="entry name" value="CHASE8"/>
</dbReference>
<dbReference type="CDD" id="cd01949">
    <property type="entry name" value="GGDEF"/>
    <property type="match status" value="1"/>
</dbReference>
<dbReference type="STRING" id="320778.ABT57_02035"/>
<dbReference type="SUPFAM" id="SSF55073">
    <property type="entry name" value="Nucleotide cyclase"/>
    <property type="match status" value="1"/>
</dbReference>
<dbReference type="CDD" id="cd00130">
    <property type="entry name" value="PAS"/>
    <property type="match status" value="1"/>
</dbReference>
<dbReference type="Pfam" id="PF00672">
    <property type="entry name" value="HAMP"/>
    <property type="match status" value="1"/>
</dbReference>
<keyword evidence="2" id="KW-0812">Transmembrane</keyword>
<dbReference type="Proteomes" id="UP000035909">
    <property type="component" value="Unassembled WGS sequence"/>
</dbReference>
<dbReference type="InterPro" id="IPR013767">
    <property type="entry name" value="PAS_fold"/>
</dbReference>
<name>A0A0J1KB39_9GAMM</name>
<dbReference type="GO" id="GO:0006355">
    <property type="term" value="P:regulation of DNA-templated transcription"/>
    <property type="evidence" value="ECO:0007669"/>
    <property type="project" value="InterPro"/>
</dbReference>
<comment type="caution">
    <text evidence="6">The sequence shown here is derived from an EMBL/GenBank/DDBJ whole genome shotgun (WGS) entry which is preliminary data.</text>
</comment>
<dbReference type="SMART" id="SM00304">
    <property type="entry name" value="HAMP"/>
    <property type="match status" value="1"/>
</dbReference>
<dbReference type="AlphaFoldDB" id="A0A0J1KB39"/>
<feature type="domain" description="PAS" evidence="3">
    <location>
        <begin position="371"/>
        <end position="441"/>
    </location>
</feature>
<keyword evidence="2" id="KW-0472">Membrane</keyword>
<gene>
    <name evidence="6" type="ORF">ABT57_02035</name>
</gene>
<dbReference type="InterPro" id="IPR000014">
    <property type="entry name" value="PAS"/>
</dbReference>